<evidence type="ECO:0000313" key="3">
    <source>
        <dbReference type="Proteomes" id="UP000182888"/>
    </source>
</evidence>
<accession>A0A0K2VTP2</accession>
<gene>
    <name evidence="2" type="ORF">MPL1032_180119</name>
</gene>
<organism evidence="2 3">
    <name type="scientific">Mesorhizobium plurifarium</name>
    <dbReference type="NCBI Taxonomy" id="69974"/>
    <lineage>
        <taxon>Bacteria</taxon>
        <taxon>Pseudomonadati</taxon>
        <taxon>Pseudomonadota</taxon>
        <taxon>Alphaproteobacteria</taxon>
        <taxon>Hyphomicrobiales</taxon>
        <taxon>Phyllobacteriaceae</taxon>
        <taxon>Mesorhizobium</taxon>
    </lineage>
</organism>
<dbReference type="AlphaFoldDB" id="A0A0K2VTP2"/>
<evidence type="ECO:0000256" key="1">
    <source>
        <dbReference type="SAM" id="MobiDB-lite"/>
    </source>
</evidence>
<reference evidence="3" key="1">
    <citation type="submission" date="2014-08" db="EMBL/GenBank/DDBJ databases">
        <authorList>
            <person name="Edwards T."/>
        </authorList>
    </citation>
    <scope>NUCLEOTIDE SEQUENCE [LARGE SCALE GENOMIC DNA]</scope>
</reference>
<proteinExistence type="predicted"/>
<dbReference type="Gene3D" id="3.30.300.10">
    <property type="match status" value="1"/>
</dbReference>
<dbReference type="EMBL" id="CCND01000010">
    <property type="protein sequence ID" value="CDX53701.1"/>
    <property type="molecule type" value="Genomic_DNA"/>
</dbReference>
<name>A0A0K2VTP2_MESPL</name>
<protein>
    <submittedName>
        <fullName evidence="2">Uncharacterized protein</fullName>
    </submittedName>
</protein>
<feature type="compositionally biased region" description="Basic and acidic residues" evidence="1">
    <location>
        <begin position="50"/>
        <end position="63"/>
    </location>
</feature>
<evidence type="ECO:0000313" key="2">
    <source>
        <dbReference type="EMBL" id="CDX53701.1"/>
    </source>
</evidence>
<sequence length="90" mass="9881">MCLRSASSSQDALISDHKAATYEHFGRQEPEFTWERTGTADDLWREAGLEAPRDPAQKMDWRAESPSQLGATGRHGRKPVVVGGDIDAGI</sequence>
<feature type="region of interest" description="Disordered" evidence="1">
    <location>
        <begin position="50"/>
        <end position="90"/>
    </location>
</feature>
<dbReference type="Proteomes" id="UP000182888">
    <property type="component" value="Unassembled WGS sequence"/>
</dbReference>